<dbReference type="Pfam" id="PF09335">
    <property type="entry name" value="VTT_dom"/>
    <property type="match status" value="1"/>
</dbReference>
<gene>
    <name evidence="3" type="ORF">AA106556_1333</name>
</gene>
<dbReference type="InterPro" id="IPR032816">
    <property type="entry name" value="VTT_dom"/>
</dbReference>
<feature type="transmembrane region" description="Helical" evidence="1">
    <location>
        <begin position="171"/>
        <end position="191"/>
    </location>
</feature>
<organism evidence="3 4">
    <name type="scientific">Neokomagataea tanensis NBRC 106556</name>
    <dbReference type="NCBI Taxonomy" id="1223519"/>
    <lineage>
        <taxon>Bacteria</taxon>
        <taxon>Pseudomonadati</taxon>
        <taxon>Pseudomonadota</taxon>
        <taxon>Alphaproteobacteria</taxon>
        <taxon>Acetobacterales</taxon>
        <taxon>Acetobacteraceae</taxon>
        <taxon>Neokomagataea</taxon>
    </lineage>
</organism>
<dbReference type="Proteomes" id="UP001062443">
    <property type="component" value="Unassembled WGS sequence"/>
</dbReference>
<comment type="caution">
    <text evidence="3">The sequence shown here is derived from an EMBL/GenBank/DDBJ whole genome shotgun (WGS) entry which is preliminary data.</text>
</comment>
<keyword evidence="4" id="KW-1185">Reference proteome</keyword>
<feature type="transmembrane region" description="Helical" evidence="1">
    <location>
        <begin position="20"/>
        <end position="43"/>
    </location>
</feature>
<protein>
    <submittedName>
        <fullName evidence="3">Alkaline phosphatase</fullName>
    </submittedName>
</protein>
<feature type="transmembrane region" description="Helical" evidence="1">
    <location>
        <begin position="122"/>
        <end position="143"/>
    </location>
</feature>
<evidence type="ECO:0000313" key="4">
    <source>
        <dbReference type="Proteomes" id="UP001062443"/>
    </source>
</evidence>
<dbReference type="PANTHER" id="PTHR42709:SF11">
    <property type="entry name" value="DEDA FAMILY PROTEIN"/>
    <property type="match status" value="1"/>
</dbReference>
<name>A0ABQ0QJI9_9PROT</name>
<proteinExistence type="predicted"/>
<keyword evidence="1" id="KW-0472">Membrane</keyword>
<feature type="domain" description="VTT" evidence="2">
    <location>
        <begin position="58"/>
        <end position="150"/>
    </location>
</feature>
<dbReference type="RefSeq" id="WP_068169381.1">
    <property type="nucleotide sequence ID" value="NZ_BAQB01000018.1"/>
</dbReference>
<dbReference type="PANTHER" id="PTHR42709">
    <property type="entry name" value="ALKALINE PHOSPHATASE LIKE PROTEIN"/>
    <property type="match status" value="1"/>
</dbReference>
<feature type="transmembrane region" description="Helical" evidence="1">
    <location>
        <begin position="55"/>
        <end position="78"/>
    </location>
</feature>
<dbReference type="InterPro" id="IPR051311">
    <property type="entry name" value="DedA_domain"/>
</dbReference>
<reference evidence="3" key="1">
    <citation type="submission" date="2013-04" db="EMBL/GenBank/DDBJ databases">
        <title>The genome sequencing project of 58 acetic acid bacteria.</title>
        <authorList>
            <person name="Okamoto-Kainuma A."/>
            <person name="Ishikawa M."/>
            <person name="Umino S."/>
            <person name="Koizumi Y."/>
            <person name="Shiwa Y."/>
            <person name="Yoshikawa H."/>
            <person name="Matsutani M."/>
            <person name="Matsushita K."/>
        </authorList>
    </citation>
    <scope>NUCLEOTIDE SEQUENCE</scope>
    <source>
        <strain evidence="3">NBRC 106556</strain>
    </source>
</reference>
<keyword evidence="1" id="KW-1133">Transmembrane helix</keyword>
<evidence type="ECO:0000256" key="1">
    <source>
        <dbReference type="SAM" id="Phobius"/>
    </source>
</evidence>
<evidence type="ECO:0000313" key="3">
    <source>
        <dbReference type="EMBL" id="GBR47082.1"/>
    </source>
</evidence>
<sequence>MLTSLYNRLMALAASPRAPFWLIIVAAAEASIFPIPVDVMLIPMLLAHREHALRLAGLCTAASVAGGIIGWGLGAFLMEHIGAPIAHFYHAESKVASLESLFQHYGVWIILAKGLTPLPYKFVTIAAGAAHFSLIPFIAASIITRGARFYLEAILLKLYGEPIRHFIEKRLTILLLAALILILGGVALITLL</sequence>
<dbReference type="EMBL" id="BAQB01000018">
    <property type="protein sequence ID" value="GBR47082.1"/>
    <property type="molecule type" value="Genomic_DNA"/>
</dbReference>
<keyword evidence="1" id="KW-0812">Transmembrane</keyword>
<accession>A0ABQ0QJI9</accession>
<evidence type="ECO:0000259" key="2">
    <source>
        <dbReference type="Pfam" id="PF09335"/>
    </source>
</evidence>